<protein>
    <submittedName>
        <fullName evidence="1">Siphovirus Gp157 family protein</fullName>
    </submittedName>
</protein>
<dbReference type="EMBL" id="JACJTA010000031">
    <property type="protein sequence ID" value="MBD2605935.1"/>
    <property type="molecule type" value="Genomic_DNA"/>
</dbReference>
<organism evidence="1 2">
    <name type="scientific">Scytonema hofmannii FACHB-248</name>
    <dbReference type="NCBI Taxonomy" id="1842502"/>
    <lineage>
        <taxon>Bacteria</taxon>
        <taxon>Bacillati</taxon>
        <taxon>Cyanobacteriota</taxon>
        <taxon>Cyanophyceae</taxon>
        <taxon>Nostocales</taxon>
        <taxon>Scytonemataceae</taxon>
        <taxon>Scytonema</taxon>
    </lineage>
</organism>
<sequence>MTTTTDINHASLAVLSITSAQLWSAIDNCEGELELQQLLHDQLNVQQAIEAKVDAIAYVADQLKLDLESWEARLEKIVELHGAVIQRRRNQIAQIKGYLLKLHTSGVLSEQVAGVERRIDFQNNPPSVVLLVEPDKLPTEYQEVKVNAKSKDILAAHKRGEDVSAIAEIVTAKHVRFRHMKQSKSPRSKK</sequence>
<accession>A0ABR8GS36</accession>
<dbReference type="Pfam" id="PF05565">
    <property type="entry name" value="Sipho_Gp157"/>
    <property type="match status" value="1"/>
</dbReference>
<dbReference type="InterPro" id="IPR008840">
    <property type="entry name" value="Sipho_Gp157"/>
</dbReference>
<gene>
    <name evidence="1" type="ORF">H6G81_15750</name>
</gene>
<dbReference type="RefSeq" id="WP_038295736.1">
    <property type="nucleotide sequence ID" value="NZ_JACJTA010000031.1"/>
</dbReference>
<proteinExistence type="predicted"/>
<keyword evidence="2" id="KW-1185">Reference proteome</keyword>
<dbReference type="Proteomes" id="UP000660380">
    <property type="component" value="Unassembled WGS sequence"/>
</dbReference>
<evidence type="ECO:0000313" key="1">
    <source>
        <dbReference type="EMBL" id="MBD2605935.1"/>
    </source>
</evidence>
<evidence type="ECO:0000313" key="2">
    <source>
        <dbReference type="Proteomes" id="UP000660380"/>
    </source>
</evidence>
<reference evidence="1 2" key="1">
    <citation type="journal article" date="2020" name="ISME J.">
        <title>Comparative genomics reveals insights into cyanobacterial evolution and habitat adaptation.</title>
        <authorList>
            <person name="Chen M.Y."/>
            <person name="Teng W.K."/>
            <person name="Zhao L."/>
            <person name="Hu C.X."/>
            <person name="Zhou Y.K."/>
            <person name="Han B.P."/>
            <person name="Song L.R."/>
            <person name="Shu W.S."/>
        </authorList>
    </citation>
    <scope>NUCLEOTIDE SEQUENCE [LARGE SCALE GENOMIC DNA]</scope>
    <source>
        <strain evidence="1 2">FACHB-248</strain>
    </source>
</reference>
<comment type="caution">
    <text evidence="1">The sequence shown here is derived from an EMBL/GenBank/DDBJ whole genome shotgun (WGS) entry which is preliminary data.</text>
</comment>
<name>A0ABR8GS36_9CYAN</name>